<evidence type="ECO:0000256" key="1">
    <source>
        <dbReference type="ARBA" id="ARBA00004340"/>
    </source>
</evidence>
<feature type="domain" description="RxLR effector PexRD54 WY" evidence="8">
    <location>
        <begin position="285"/>
        <end position="324"/>
    </location>
</feature>
<protein>
    <submittedName>
        <fullName evidence="9">Avirulence protein</fullName>
    </submittedName>
</protein>
<dbReference type="AlphaFoldDB" id="A0A225W8G1"/>
<comment type="subcellular location">
    <subcellularLocation>
        <location evidence="1">Host cell</location>
    </subcellularLocation>
    <subcellularLocation>
        <location evidence="2">Secreted</location>
    </subcellularLocation>
</comment>
<comment type="similarity">
    <text evidence="3">Belongs to the RxLR effector family.</text>
</comment>
<evidence type="ECO:0000256" key="6">
    <source>
        <dbReference type="ARBA" id="ARBA00023026"/>
    </source>
</evidence>
<keyword evidence="6" id="KW-0843">Virulence</keyword>
<keyword evidence="10" id="KW-1185">Reference proteome</keyword>
<keyword evidence="4" id="KW-0964">Secreted</keyword>
<evidence type="ECO:0000256" key="7">
    <source>
        <dbReference type="SAM" id="SignalP"/>
    </source>
</evidence>
<comment type="caution">
    <text evidence="9">The sequence shown here is derived from an EMBL/GenBank/DDBJ whole genome shotgun (WGS) entry which is preliminary data.</text>
</comment>
<proteinExistence type="inferred from homology"/>
<feature type="chain" id="PRO_5012013829" evidence="7">
    <location>
        <begin position="31"/>
        <end position="406"/>
    </location>
</feature>
<dbReference type="InterPro" id="IPR054463">
    <property type="entry name" value="PexRD54_WY"/>
</dbReference>
<evidence type="ECO:0000313" key="10">
    <source>
        <dbReference type="Proteomes" id="UP000198211"/>
    </source>
</evidence>
<evidence type="ECO:0000256" key="2">
    <source>
        <dbReference type="ARBA" id="ARBA00004613"/>
    </source>
</evidence>
<evidence type="ECO:0000256" key="5">
    <source>
        <dbReference type="ARBA" id="ARBA00022729"/>
    </source>
</evidence>
<feature type="signal peptide" evidence="7">
    <location>
        <begin position="1"/>
        <end position="30"/>
    </location>
</feature>
<evidence type="ECO:0000256" key="4">
    <source>
        <dbReference type="ARBA" id="ARBA00022525"/>
    </source>
</evidence>
<dbReference type="EMBL" id="NBNE01001560">
    <property type="protein sequence ID" value="OWZ13508.1"/>
    <property type="molecule type" value="Genomic_DNA"/>
</dbReference>
<dbReference type="GO" id="GO:0005576">
    <property type="term" value="C:extracellular region"/>
    <property type="evidence" value="ECO:0007669"/>
    <property type="project" value="UniProtKB-SubCell"/>
</dbReference>
<evidence type="ECO:0000256" key="3">
    <source>
        <dbReference type="ARBA" id="ARBA00010400"/>
    </source>
</evidence>
<dbReference type="Proteomes" id="UP000198211">
    <property type="component" value="Unassembled WGS sequence"/>
</dbReference>
<name>A0A225W8G1_9STRA</name>
<evidence type="ECO:0000259" key="8">
    <source>
        <dbReference type="Pfam" id="PF22748"/>
    </source>
</evidence>
<sequence length="406" mass="46740">MPAKFIPRTNLQLVIFLTVALLLSCHGALSTDIRMDDNDSRSVLQPGTSVKLNNTQETRYSRVRMLSTTNEADNPDERGLDFGSTVTKINGLTTSRTQKLEKFVENIKLKMASKELQTDKLFMKFEVGKVEANLFESPQFKNRFNTVNNLYRKNVEKGEMAILTTLMTKYGDDALPKLLTEAKRVSSTNVIARSLEEAQLTKWVADKMSVDSIFNLLKLDEAGGDLFKSPLLSTWVKYAFKSEKQPEETLFFTLKKHFDDESLAKMLLAAKEDSSVAIKLEKVELEQWLSSGKSSEEAFKLLSLNDETGNLLKNPTFNTWVSYVTKADKENPYDVVFAKLSTRYDDENMLKLISSARYILQNKTVKRRDLQKILRWHRRRLGQGIIKAQAMFSNWCRFKWEKQWIY</sequence>
<dbReference type="OrthoDB" id="94725at2759"/>
<organism evidence="9 10">
    <name type="scientific">Phytophthora megakarya</name>
    <dbReference type="NCBI Taxonomy" id="4795"/>
    <lineage>
        <taxon>Eukaryota</taxon>
        <taxon>Sar</taxon>
        <taxon>Stramenopiles</taxon>
        <taxon>Oomycota</taxon>
        <taxon>Peronosporomycetes</taxon>
        <taxon>Peronosporales</taxon>
        <taxon>Peronosporaceae</taxon>
        <taxon>Phytophthora</taxon>
    </lineage>
</organism>
<gene>
    <name evidence="9" type="ORF">PHMEG_00013152</name>
</gene>
<dbReference type="STRING" id="4795.A0A225W8G1"/>
<accession>A0A225W8G1</accession>
<dbReference type="Pfam" id="PF22748">
    <property type="entry name" value="PexRD54_WY"/>
    <property type="match status" value="1"/>
</dbReference>
<dbReference type="GO" id="GO:0043657">
    <property type="term" value="C:host cell"/>
    <property type="evidence" value="ECO:0007669"/>
    <property type="project" value="UniProtKB-SubCell"/>
</dbReference>
<reference evidence="10" key="1">
    <citation type="submission" date="2017-03" db="EMBL/GenBank/DDBJ databases">
        <title>Phytopthora megakarya and P. palmivora, two closely related causual agents of cacao black pod achieved similar genome size and gene model numbers by different mechanisms.</title>
        <authorList>
            <person name="Ali S."/>
            <person name="Shao J."/>
            <person name="Larry D.J."/>
            <person name="Kronmiller B."/>
            <person name="Shen D."/>
            <person name="Strem M.D."/>
            <person name="Melnick R.L."/>
            <person name="Guiltinan M.J."/>
            <person name="Tyler B.M."/>
            <person name="Meinhardt L.W."/>
            <person name="Bailey B.A."/>
        </authorList>
    </citation>
    <scope>NUCLEOTIDE SEQUENCE [LARGE SCALE GENOMIC DNA]</scope>
    <source>
        <strain evidence="10">zdho120</strain>
    </source>
</reference>
<evidence type="ECO:0000313" key="9">
    <source>
        <dbReference type="EMBL" id="OWZ13508.1"/>
    </source>
</evidence>
<keyword evidence="5 7" id="KW-0732">Signal</keyword>
<dbReference type="PROSITE" id="PS51257">
    <property type="entry name" value="PROKAR_LIPOPROTEIN"/>
    <property type="match status" value="1"/>
</dbReference>